<gene>
    <name evidence="2" type="ORF">PV05_09808</name>
</gene>
<dbReference type="GeneID" id="25331716"/>
<dbReference type="AlphaFoldDB" id="A0A0D2E6K2"/>
<evidence type="ECO:0000313" key="3">
    <source>
        <dbReference type="Proteomes" id="UP000054342"/>
    </source>
</evidence>
<dbReference type="Proteomes" id="UP000054342">
    <property type="component" value="Unassembled WGS sequence"/>
</dbReference>
<name>A0A0D2E6K2_9EURO</name>
<protein>
    <submittedName>
        <fullName evidence="2">Uncharacterized protein</fullName>
    </submittedName>
</protein>
<accession>A0A0D2E6K2</accession>
<organism evidence="2 3">
    <name type="scientific">Exophiala xenobiotica</name>
    <dbReference type="NCBI Taxonomy" id="348802"/>
    <lineage>
        <taxon>Eukaryota</taxon>
        <taxon>Fungi</taxon>
        <taxon>Dikarya</taxon>
        <taxon>Ascomycota</taxon>
        <taxon>Pezizomycotina</taxon>
        <taxon>Eurotiomycetes</taxon>
        <taxon>Chaetothyriomycetidae</taxon>
        <taxon>Chaetothyriales</taxon>
        <taxon>Herpotrichiellaceae</taxon>
        <taxon>Exophiala</taxon>
    </lineage>
</organism>
<keyword evidence="3" id="KW-1185">Reference proteome</keyword>
<feature type="region of interest" description="Disordered" evidence="1">
    <location>
        <begin position="1"/>
        <end position="45"/>
    </location>
</feature>
<evidence type="ECO:0000256" key="1">
    <source>
        <dbReference type="SAM" id="MobiDB-lite"/>
    </source>
</evidence>
<dbReference type="EMBL" id="KN847322">
    <property type="protein sequence ID" value="KIW51053.1"/>
    <property type="molecule type" value="Genomic_DNA"/>
</dbReference>
<feature type="compositionally biased region" description="Polar residues" evidence="1">
    <location>
        <begin position="17"/>
        <end position="33"/>
    </location>
</feature>
<dbReference type="RefSeq" id="XP_013311637.1">
    <property type="nucleotide sequence ID" value="XM_013456183.1"/>
</dbReference>
<dbReference type="HOGENOM" id="CLU_2084872_0_0_1"/>
<evidence type="ECO:0000313" key="2">
    <source>
        <dbReference type="EMBL" id="KIW51053.1"/>
    </source>
</evidence>
<sequence>MLRRGRRIRPEILSRPGSESSKNPKSVPTTISQAFRLRQRHPRPPRLLQKALKHSDPMRVMLKRMKLKIMPLLNRLSILDRPSSIGTHKHLLLLSSATSSKRLVMYSTAASLHSQIC</sequence>
<reference evidence="2 3" key="1">
    <citation type="submission" date="2015-01" db="EMBL/GenBank/DDBJ databases">
        <title>The Genome Sequence of Exophiala xenobiotica CBS118157.</title>
        <authorList>
            <consortium name="The Broad Institute Genomics Platform"/>
            <person name="Cuomo C."/>
            <person name="de Hoog S."/>
            <person name="Gorbushina A."/>
            <person name="Stielow B."/>
            <person name="Teixiera M."/>
            <person name="Abouelleil A."/>
            <person name="Chapman S.B."/>
            <person name="Priest M."/>
            <person name="Young S.K."/>
            <person name="Wortman J."/>
            <person name="Nusbaum C."/>
            <person name="Birren B."/>
        </authorList>
    </citation>
    <scope>NUCLEOTIDE SEQUENCE [LARGE SCALE GENOMIC DNA]</scope>
    <source>
        <strain evidence="2 3">CBS 118157</strain>
    </source>
</reference>
<proteinExistence type="predicted"/>